<dbReference type="Pfam" id="PF01243">
    <property type="entry name" value="PNPOx_N"/>
    <property type="match status" value="1"/>
</dbReference>
<reference evidence="4" key="1">
    <citation type="journal article" date="2019" name="Int. J. Syst. Evol. Microbiol.">
        <title>The Global Catalogue of Microorganisms (GCM) 10K type strain sequencing project: providing services to taxonomists for standard genome sequencing and annotation.</title>
        <authorList>
            <consortium name="The Broad Institute Genomics Platform"/>
            <consortium name="The Broad Institute Genome Sequencing Center for Infectious Disease"/>
            <person name="Wu L."/>
            <person name="Ma J."/>
        </authorList>
    </citation>
    <scope>NUCLEOTIDE SEQUENCE [LARGE SCALE GENOMIC DNA]</scope>
    <source>
        <strain evidence="4">CCM 8653</strain>
    </source>
</reference>
<dbReference type="InterPro" id="IPR052019">
    <property type="entry name" value="F420H2_bilvrd_red/Heme_oxyg"/>
</dbReference>
<gene>
    <name evidence="3" type="ORF">GCM10007368_26740</name>
</gene>
<dbReference type="EMBL" id="BMDG01000009">
    <property type="protein sequence ID" value="GGI09550.1"/>
    <property type="molecule type" value="Genomic_DNA"/>
</dbReference>
<dbReference type="PANTHER" id="PTHR35176:SF6">
    <property type="entry name" value="HEME OXYGENASE HI_0854-RELATED"/>
    <property type="match status" value="1"/>
</dbReference>
<dbReference type="Gene3D" id="2.30.110.10">
    <property type="entry name" value="Electron Transport, Fmn-binding Protein, Chain A"/>
    <property type="match status" value="1"/>
</dbReference>
<dbReference type="RefSeq" id="WP_188524220.1">
    <property type="nucleotide sequence ID" value="NZ_BMDG01000009.1"/>
</dbReference>
<feature type="domain" description="Pyridoxamine 5'-phosphate oxidase N-terminal" evidence="2">
    <location>
        <begin position="15"/>
        <end position="133"/>
    </location>
</feature>
<dbReference type="InterPro" id="IPR012349">
    <property type="entry name" value="Split_barrel_FMN-bd"/>
</dbReference>
<dbReference type="SUPFAM" id="SSF50475">
    <property type="entry name" value="FMN-binding split barrel"/>
    <property type="match status" value="1"/>
</dbReference>
<evidence type="ECO:0000256" key="1">
    <source>
        <dbReference type="ARBA" id="ARBA00023002"/>
    </source>
</evidence>
<dbReference type="PANTHER" id="PTHR35176">
    <property type="entry name" value="HEME OXYGENASE HI_0854-RELATED"/>
    <property type="match status" value="1"/>
</dbReference>
<name>A0ABQ2BAQ0_9MICO</name>
<accession>A0ABQ2BAQ0</accession>
<organism evidence="3 4">
    <name type="scientific">Isoptericola cucumis</name>
    <dbReference type="NCBI Taxonomy" id="1776856"/>
    <lineage>
        <taxon>Bacteria</taxon>
        <taxon>Bacillati</taxon>
        <taxon>Actinomycetota</taxon>
        <taxon>Actinomycetes</taxon>
        <taxon>Micrococcales</taxon>
        <taxon>Promicromonosporaceae</taxon>
        <taxon>Isoptericola</taxon>
    </lineage>
</organism>
<evidence type="ECO:0000313" key="4">
    <source>
        <dbReference type="Proteomes" id="UP000632535"/>
    </source>
</evidence>
<dbReference type="InterPro" id="IPR011576">
    <property type="entry name" value="Pyridox_Oxase_N"/>
</dbReference>
<keyword evidence="1" id="KW-0560">Oxidoreductase</keyword>
<dbReference type="NCBIfam" id="TIGR03618">
    <property type="entry name" value="Rv1155_F420"/>
    <property type="match status" value="1"/>
</dbReference>
<dbReference type="InterPro" id="IPR019920">
    <property type="entry name" value="F420-binding_dom_put"/>
</dbReference>
<keyword evidence="4" id="KW-1185">Reference proteome</keyword>
<evidence type="ECO:0000259" key="2">
    <source>
        <dbReference type="Pfam" id="PF01243"/>
    </source>
</evidence>
<proteinExistence type="predicted"/>
<sequence>MTTATHVPGPAHVPDLARTLVAEPHVAHLATLLPDGSPHSVPVWVAWEGERLAFLTGPRSRKARNVDHDPRVAVSVTHAERPWEMAMLRGRVVEVLVGATAWVVVDRMSCAYTGAPYSRDEDRVVFLAEVEHATAMSFG</sequence>
<evidence type="ECO:0000313" key="3">
    <source>
        <dbReference type="EMBL" id="GGI09550.1"/>
    </source>
</evidence>
<protein>
    <submittedName>
        <fullName evidence="3">PPOX class F420-dependent enzyme</fullName>
    </submittedName>
</protein>
<comment type="caution">
    <text evidence="3">The sequence shown here is derived from an EMBL/GenBank/DDBJ whole genome shotgun (WGS) entry which is preliminary data.</text>
</comment>
<dbReference type="Proteomes" id="UP000632535">
    <property type="component" value="Unassembled WGS sequence"/>
</dbReference>